<comment type="caution">
    <text evidence="4">The sequence shown here is derived from an EMBL/GenBank/DDBJ whole genome shotgun (WGS) entry which is preliminary data.</text>
</comment>
<keyword evidence="2" id="KW-0677">Repeat</keyword>
<proteinExistence type="predicted"/>
<dbReference type="PROSITE" id="PS00678">
    <property type="entry name" value="WD_REPEATS_1"/>
    <property type="match status" value="2"/>
</dbReference>
<name>X6LMR8_RETFI</name>
<dbReference type="Pfam" id="PF00400">
    <property type="entry name" value="WD40"/>
    <property type="match status" value="2"/>
</dbReference>
<feature type="repeat" description="WD" evidence="3">
    <location>
        <begin position="59"/>
        <end position="102"/>
    </location>
</feature>
<dbReference type="Gene3D" id="2.130.10.10">
    <property type="entry name" value="YVTN repeat-like/Quinoprotein amine dehydrogenase"/>
    <property type="match status" value="1"/>
</dbReference>
<dbReference type="GO" id="GO:0042393">
    <property type="term" value="F:histone binding"/>
    <property type="evidence" value="ECO:0007669"/>
    <property type="project" value="TreeGrafter"/>
</dbReference>
<evidence type="ECO:0000256" key="1">
    <source>
        <dbReference type="ARBA" id="ARBA00022574"/>
    </source>
</evidence>
<dbReference type="PROSITE" id="PS50294">
    <property type="entry name" value="WD_REPEATS_REGION"/>
    <property type="match status" value="1"/>
</dbReference>
<organism evidence="4 5">
    <name type="scientific">Reticulomyxa filosa</name>
    <dbReference type="NCBI Taxonomy" id="46433"/>
    <lineage>
        <taxon>Eukaryota</taxon>
        <taxon>Sar</taxon>
        <taxon>Rhizaria</taxon>
        <taxon>Retaria</taxon>
        <taxon>Foraminifera</taxon>
        <taxon>Monothalamids</taxon>
        <taxon>Reticulomyxidae</taxon>
        <taxon>Reticulomyxa</taxon>
    </lineage>
</organism>
<reference evidence="4 5" key="1">
    <citation type="journal article" date="2013" name="Curr. Biol.">
        <title>The Genome of the Foraminiferan Reticulomyxa filosa.</title>
        <authorList>
            <person name="Glockner G."/>
            <person name="Hulsmann N."/>
            <person name="Schleicher M."/>
            <person name="Noegel A.A."/>
            <person name="Eichinger L."/>
            <person name="Gallinger C."/>
            <person name="Pawlowski J."/>
            <person name="Sierra R."/>
            <person name="Euteneuer U."/>
            <person name="Pillet L."/>
            <person name="Moustafa A."/>
            <person name="Platzer M."/>
            <person name="Groth M."/>
            <person name="Szafranski K."/>
            <person name="Schliwa M."/>
        </authorList>
    </citation>
    <scope>NUCLEOTIDE SEQUENCE [LARGE SCALE GENOMIC DNA]</scope>
</reference>
<dbReference type="InterPro" id="IPR036322">
    <property type="entry name" value="WD40_repeat_dom_sf"/>
</dbReference>
<feature type="non-terminal residue" evidence="4">
    <location>
        <position position="157"/>
    </location>
</feature>
<evidence type="ECO:0000256" key="3">
    <source>
        <dbReference type="PROSITE-ProRule" id="PRU00221"/>
    </source>
</evidence>
<dbReference type="EMBL" id="ASPP01034713">
    <property type="protein sequence ID" value="ETO02874.1"/>
    <property type="molecule type" value="Genomic_DNA"/>
</dbReference>
<dbReference type="AlphaFoldDB" id="X6LMR8"/>
<feature type="repeat" description="WD" evidence="3">
    <location>
        <begin position="103"/>
        <end position="150"/>
    </location>
</feature>
<dbReference type="InterPro" id="IPR015943">
    <property type="entry name" value="WD40/YVTN_repeat-like_dom_sf"/>
</dbReference>
<dbReference type="OrthoDB" id="1930760at2759"/>
<dbReference type="PANTHER" id="PTHR22847">
    <property type="entry name" value="WD40 REPEAT PROTEIN"/>
    <property type="match status" value="1"/>
</dbReference>
<dbReference type="InterPro" id="IPR019775">
    <property type="entry name" value="WD40_repeat_CS"/>
</dbReference>
<dbReference type="SUPFAM" id="SSF50978">
    <property type="entry name" value="WD40 repeat-like"/>
    <property type="match status" value="1"/>
</dbReference>
<dbReference type="Proteomes" id="UP000023152">
    <property type="component" value="Unassembled WGS sequence"/>
</dbReference>
<keyword evidence="5" id="KW-1185">Reference proteome</keyword>
<sequence length="157" mass="18996">MFCFKQSEEIIIQHWIRILKIKLGWINDLNKLVVNYVSSFVILFFFKYKSKYPNLINTFTGHTEIVWSIDYSTFDDCQFICSGSDDKTVRVWDVDNNKKIQLFNRHSSYVYCVKFSSYHHHNHRQNVICSSSWDETIRFWDFKHNKQLQIFNGHTYS</sequence>
<gene>
    <name evidence="4" type="ORF">RFI_34539</name>
</gene>
<evidence type="ECO:0000313" key="4">
    <source>
        <dbReference type="EMBL" id="ETO02874.1"/>
    </source>
</evidence>
<dbReference type="PROSITE" id="PS50082">
    <property type="entry name" value="WD_REPEATS_2"/>
    <property type="match status" value="2"/>
</dbReference>
<dbReference type="InterPro" id="IPR001680">
    <property type="entry name" value="WD40_rpt"/>
</dbReference>
<dbReference type="PANTHER" id="PTHR22847:SF637">
    <property type="entry name" value="WD REPEAT DOMAIN 5B"/>
    <property type="match status" value="1"/>
</dbReference>
<protein>
    <submittedName>
        <fullName evidence="4">WD-repeat protein</fullName>
    </submittedName>
</protein>
<accession>X6LMR8</accession>
<evidence type="ECO:0000256" key="2">
    <source>
        <dbReference type="ARBA" id="ARBA00022737"/>
    </source>
</evidence>
<keyword evidence="1 3" id="KW-0853">WD repeat</keyword>
<dbReference type="SMART" id="SM00320">
    <property type="entry name" value="WD40"/>
    <property type="match status" value="2"/>
</dbReference>
<evidence type="ECO:0000313" key="5">
    <source>
        <dbReference type="Proteomes" id="UP000023152"/>
    </source>
</evidence>
<dbReference type="GO" id="GO:0048188">
    <property type="term" value="C:Set1C/COMPASS complex"/>
    <property type="evidence" value="ECO:0007669"/>
    <property type="project" value="TreeGrafter"/>
</dbReference>